<name>K6ZGV7_9ALTE</name>
<dbReference type="RefSeq" id="WP_006012766.1">
    <property type="nucleotide sequence ID" value="NZ_AUAV01000005.1"/>
</dbReference>
<keyword evidence="4 9" id="KW-0808">Transferase</keyword>
<gene>
    <name evidence="11" type="primary">waaA</name>
    <name evidence="11" type="ORF">GPAL_2736</name>
</gene>
<dbReference type="PANTHER" id="PTHR42755:SF1">
    <property type="entry name" value="3-DEOXY-D-MANNO-OCTULOSONIC ACID TRANSFERASE, MITOCHONDRIAL-RELATED"/>
    <property type="match status" value="1"/>
</dbReference>
<evidence type="ECO:0000256" key="7">
    <source>
        <dbReference type="PIRSR" id="PIRSR639901-1"/>
    </source>
</evidence>
<comment type="function">
    <text evidence="9">Involved in lipopolysaccharide (LPS) biosynthesis. Catalyzes the transfer of 3-deoxy-D-manno-octulosonate (Kdo) residue(s) from CMP-Kdo to lipid IV(A), the tetraacyldisaccharide-1,4'-bisphosphate precursor of lipid A.</text>
</comment>
<evidence type="ECO:0000256" key="2">
    <source>
        <dbReference type="ARBA" id="ARBA00012621"/>
    </source>
</evidence>
<dbReference type="SUPFAM" id="SSF53756">
    <property type="entry name" value="UDP-Glycosyltransferase/glycogen phosphorylase"/>
    <property type="match status" value="1"/>
</dbReference>
<sequence>MNTPYTHRWYHFIWRWCYSLVLILLLPLGLLTLLLKSDKTKGQRNNNRERFGFIGKPITQGILVHCVSVGEVNAAKSIVLRLQQLYPELAITISTTSSTGAKQARAVFEDSVQHRYLPIDIPVCMWIFFYKLQPKLVLVTEVEIWPNMLHQCFRRNIPAVLINARMTNDSLKNYQRLAFLFRPSLRKFSRICTQGQQDFDNFLRLGVYKPNMTLTNNMKFDLELDPQDEVKAISLKQKLGLTGQAVLVAGSTHDLEETMCLDAFKKLRISHLDIVLIVVPRHPHRFEKVVQLCQATGYAVVKMSELAKTPLQTTPDILVVDAMGMLKACYQLASCAFVGGSFALKGGHNALEPALYGVPTMMGPSIFNNPFICDALATAGGLKILSASEQIADTALEWLNNADVAQEAGLANKRVIEQNRGAIEQTIEAIGEVFQ</sequence>
<dbReference type="UniPathway" id="UPA00958"/>
<evidence type="ECO:0000256" key="9">
    <source>
        <dbReference type="RuleBase" id="RU365103"/>
    </source>
</evidence>
<dbReference type="Gene3D" id="3.40.50.2000">
    <property type="entry name" value="Glycogen Phosphorylase B"/>
    <property type="match status" value="1"/>
</dbReference>
<dbReference type="GO" id="GO:0005886">
    <property type="term" value="C:plasma membrane"/>
    <property type="evidence" value="ECO:0007669"/>
    <property type="project" value="UniProtKB-SubCell"/>
</dbReference>
<keyword evidence="9" id="KW-0448">Lipopolysaccharide biosynthesis</keyword>
<keyword evidence="9" id="KW-0472">Membrane</keyword>
<reference evidence="12" key="1">
    <citation type="journal article" date="2014" name="Environ. Microbiol.">
        <title>Comparative genomics of the marine bacterial genus Glaciecola reveals the high degree of genomic diversity and genomic characteristic for cold adaptation.</title>
        <authorList>
            <person name="Qin Q.L."/>
            <person name="Xie B.B."/>
            <person name="Yu Y."/>
            <person name="Shu Y.L."/>
            <person name="Rong J.C."/>
            <person name="Zhang Y.J."/>
            <person name="Zhao D.L."/>
            <person name="Chen X.L."/>
            <person name="Zhang X.Y."/>
            <person name="Chen B."/>
            <person name="Zhou B.C."/>
            <person name="Zhang Y.Z."/>
        </authorList>
    </citation>
    <scope>NUCLEOTIDE SEQUENCE [LARGE SCALE GENOMIC DNA]</scope>
    <source>
        <strain evidence="12">ACAM 615</strain>
    </source>
</reference>
<dbReference type="InterPro" id="IPR039901">
    <property type="entry name" value="Kdotransferase"/>
</dbReference>
<feature type="domain" description="3-deoxy-D-manno-octulosonic-acid transferase N-terminal" evidence="10">
    <location>
        <begin position="47"/>
        <end position="221"/>
    </location>
</feature>
<feature type="transmembrane region" description="Helical" evidence="9">
    <location>
        <begin position="12"/>
        <end position="35"/>
    </location>
</feature>
<comment type="caution">
    <text evidence="11">The sequence shown here is derived from an EMBL/GenBank/DDBJ whole genome shotgun (WGS) entry which is preliminary data.</text>
</comment>
<evidence type="ECO:0000259" key="10">
    <source>
        <dbReference type="Pfam" id="PF04413"/>
    </source>
</evidence>
<evidence type="ECO:0000313" key="12">
    <source>
        <dbReference type="Proteomes" id="UP000006251"/>
    </source>
</evidence>
<dbReference type="EMBL" id="BAEQ01000048">
    <property type="protein sequence ID" value="GAC29587.1"/>
    <property type="molecule type" value="Genomic_DNA"/>
</dbReference>
<comment type="catalytic activity">
    <reaction evidence="6 9">
        <text>lipid IVA (E. coli) + CMP-3-deoxy-beta-D-manno-octulosonate = alpha-Kdo-(2-&gt;6)-lipid IVA (E. coli) + CMP + H(+)</text>
        <dbReference type="Rhea" id="RHEA:28066"/>
        <dbReference type="ChEBI" id="CHEBI:15378"/>
        <dbReference type="ChEBI" id="CHEBI:58603"/>
        <dbReference type="ChEBI" id="CHEBI:60364"/>
        <dbReference type="ChEBI" id="CHEBI:60377"/>
        <dbReference type="ChEBI" id="CHEBI:85987"/>
        <dbReference type="EC" id="2.4.99.12"/>
    </reaction>
</comment>
<dbReference type="Pfam" id="PF04413">
    <property type="entry name" value="Glycos_transf_N"/>
    <property type="match status" value="1"/>
</dbReference>
<dbReference type="EC" id="2.4.99.12" evidence="2 9"/>
<evidence type="ECO:0000256" key="5">
    <source>
        <dbReference type="ARBA" id="ARBA00031445"/>
    </source>
</evidence>
<dbReference type="Proteomes" id="UP000006251">
    <property type="component" value="Unassembled WGS sequence"/>
</dbReference>
<dbReference type="PANTHER" id="PTHR42755">
    <property type="entry name" value="3-DEOXY-MANNO-OCTULOSONATE CYTIDYLYLTRANSFERASE"/>
    <property type="match status" value="1"/>
</dbReference>
<comment type="subcellular location">
    <subcellularLocation>
        <location evidence="9">Cell membrane</location>
    </subcellularLocation>
</comment>
<evidence type="ECO:0000256" key="3">
    <source>
        <dbReference type="ARBA" id="ARBA00019077"/>
    </source>
</evidence>
<dbReference type="AlphaFoldDB" id="K6ZGV7"/>
<dbReference type="Gene3D" id="3.40.50.11720">
    <property type="entry name" value="3-Deoxy-D-manno-octulosonic-acid transferase, N-terminal domain"/>
    <property type="match status" value="1"/>
</dbReference>
<evidence type="ECO:0000256" key="1">
    <source>
        <dbReference type="ARBA" id="ARBA00004713"/>
    </source>
</evidence>
<evidence type="ECO:0000256" key="4">
    <source>
        <dbReference type="ARBA" id="ARBA00022679"/>
    </source>
</evidence>
<evidence type="ECO:0000313" key="11">
    <source>
        <dbReference type="EMBL" id="GAC29587.1"/>
    </source>
</evidence>
<protein>
    <recommendedName>
        <fullName evidence="3 9">3-deoxy-D-manno-octulosonic acid transferase</fullName>
        <shortName evidence="9">Kdo transferase</shortName>
        <ecNumber evidence="2 9">2.4.99.12</ecNumber>
    </recommendedName>
    <alternativeName>
        <fullName evidence="5 9">Lipid IV(A) 3-deoxy-D-manno-octulosonic acid transferase</fullName>
    </alternativeName>
</protein>
<dbReference type="GO" id="GO:0009244">
    <property type="term" value="P:lipopolysaccharide core region biosynthetic process"/>
    <property type="evidence" value="ECO:0007669"/>
    <property type="project" value="UniProtKB-UniRule"/>
</dbReference>
<keyword evidence="9" id="KW-1133">Transmembrane helix</keyword>
<organism evidence="11 12">
    <name type="scientific">Brumicola pallidula DSM 14239 = ACAM 615</name>
    <dbReference type="NCBI Taxonomy" id="1121922"/>
    <lineage>
        <taxon>Bacteria</taxon>
        <taxon>Pseudomonadati</taxon>
        <taxon>Pseudomonadota</taxon>
        <taxon>Gammaproteobacteria</taxon>
        <taxon>Alteromonadales</taxon>
        <taxon>Alteromonadaceae</taxon>
        <taxon>Brumicola</taxon>
    </lineage>
</organism>
<accession>K6ZGV7</accession>
<dbReference type="InterPro" id="IPR038107">
    <property type="entry name" value="Glycos_transf_N_sf"/>
</dbReference>
<feature type="active site" description="Proton acceptor" evidence="7">
    <location>
        <position position="71"/>
    </location>
</feature>
<evidence type="ECO:0000256" key="8">
    <source>
        <dbReference type="PIRSR" id="PIRSR639901-2"/>
    </source>
</evidence>
<dbReference type="STRING" id="1121922.GCA_000428905_01080"/>
<feature type="site" description="Transition state stabilizer" evidence="8">
    <location>
        <position position="219"/>
    </location>
</feature>
<dbReference type="OrthoDB" id="9789797at2"/>
<comment type="pathway">
    <text evidence="1 9">Bacterial outer membrane biogenesis; LPS core biosynthesis.</text>
</comment>
<proteinExistence type="inferred from homology"/>
<evidence type="ECO:0000256" key="6">
    <source>
        <dbReference type="ARBA" id="ARBA00049183"/>
    </source>
</evidence>
<feature type="site" description="Transition state stabilizer" evidence="8">
    <location>
        <position position="141"/>
    </location>
</feature>
<dbReference type="GO" id="GO:0009245">
    <property type="term" value="P:lipid A biosynthetic process"/>
    <property type="evidence" value="ECO:0007669"/>
    <property type="project" value="TreeGrafter"/>
</dbReference>
<comment type="similarity">
    <text evidence="9">Belongs to the glycosyltransferase group 1 family.</text>
</comment>
<dbReference type="InterPro" id="IPR007507">
    <property type="entry name" value="Glycos_transf_N"/>
</dbReference>
<keyword evidence="9" id="KW-0812">Transmembrane</keyword>
<keyword evidence="9" id="KW-1003">Cell membrane</keyword>
<keyword evidence="12" id="KW-1185">Reference proteome</keyword>
<dbReference type="GO" id="GO:0043842">
    <property type="term" value="F:Kdo transferase activity"/>
    <property type="evidence" value="ECO:0007669"/>
    <property type="project" value="UniProtKB-EC"/>
</dbReference>